<evidence type="ECO:0000259" key="1">
    <source>
        <dbReference type="Pfam" id="PF04448"/>
    </source>
</evidence>
<reference evidence="2" key="1">
    <citation type="journal article" date="2021" name="Proc. Natl. Acad. Sci. U.S.A.">
        <title>A Catalog of Tens of Thousands of Viruses from Human Metagenomes Reveals Hidden Associations with Chronic Diseases.</title>
        <authorList>
            <person name="Tisza M.J."/>
            <person name="Buck C.B."/>
        </authorList>
    </citation>
    <scope>NUCLEOTIDE SEQUENCE</scope>
    <source>
        <strain evidence="2">Cthae16</strain>
    </source>
</reference>
<proteinExistence type="predicted"/>
<feature type="domain" description="DUF551" evidence="1">
    <location>
        <begin position="115"/>
        <end position="177"/>
    </location>
</feature>
<protein>
    <recommendedName>
        <fullName evidence="1">DUF551 domain-containing protein</fullName>
    </recommendedName>
</protein>
<name>A0A8S5URW0_9CAUD</name>
<dbReference type="Pfam" id="PF04448">
    <property type="entry name" value="DUF551"/>
    <property type="match status" value="1"/>
</dbReference>
<sequence length="182" mass="20513">MLTKMCRDCVHYEVCAHKVDTDANMDGVCEHFKDRSLFGLEPIGGSVFDRIVDGLWRCIHSGDEGDCRNCPYHDADNCTVELKNAAHDMLISINEDLIAAHKQIARMQSTGAAEWTSVHTSPPEDEDVLVYAYSNRRDAGVVTTGWWTSYAGWQLTGKRDPSEWIVTHWMPMPPAPENKGRM</sequence>
<dbReference type="InterPro" id="IPR007539">
    <property type="entry name" value="DUF551"/>
</dbReference>
<organism evidence="2">
    <name type="scientific">Siphoviridae sp. cthae16</name>
    <dbReference type="NCBI Taxonomy" id="2825617"/>
    <lineage>
        <taxon>Viruses</taxon>
        <taxon>Duplodnaviria</taxon>
        <taxon>Heunggongvirae</taxon>
        <taxon>Uroviricota</taxon>
        <taxon>Caudoviricetes</taxon>
    </lineage>
</organism>
<evidence type="ECO:0000313" key="2">
    <source>
        <dbReference type="EMBL" id="DAF97140.1"/>
    </source>
</evidence>
<dbReference type="EMBL" id="BK016126">
    <property type="protein sequence ID" value="DAF97140.1"/>
    <property type="molecule type" value="Genomic_DNA"/>
</dbReference>
<accession>A0A8S5URW0</accession>